<keyword evidence="6" id="KW-0418">Kinase</keyword>
<dbReference type="Proteomes" id="UP001253637">
    <property type="component" value="Segment"/>
</dbReference>
<dbReference type="SMART" id="SM00220">
    <property type="entry name" value="S_TKc"/>
    <property type="match status" value="1"/>
</dbReference>
<dbReference type="PROSITE" id="PS00108">
    <property type="entry name" value="PROTEIN_KINASE_ST"/>
    <property type="match status" value="1"/>
</dbReference>
<evidence type="ECO:0000313" key="7">
    <source>
        <dbReference type="Proteomes" id="UP001253637"/>
    </source>
</evidence>
<feature type="compositionally biased region" description="Acidic residues" evidence="4">
    <location>
        <begin position="663"/>
        <end position="676"/>
    </location>
</feature>
<dbReference type="Gene3D" id="1.10.510.10">
    <property type="entry name" value="Transferase(Phosphotransferase) domain 1"/>
    <property type="match status" value="2"/>
</dbReference>
<feature type="compositionally biased region" description="Basic and acidic residues" evidence="4">
    <location>
        <begin position="473"/>
        <end position="482"/>
    </location>
</feature>
<evidence type="ECO:0000256" key="1">
    <source>
        <dbReference type="ARBA" id="ARBA00022741"/>
    </source>
</evidence>
<accession>A0A811BRW6</accession>
<evidence type="ECO:0000256" key="3">
    <source>
        <dbReference type="PROSITE-ProRule" id="PRU10141"/>
    </source>
</evidence>
<feature type="compositionally biased region" description="Polar residues" evidence="4">
    <location>
        <begin position="1"/>
        <end position="10"/>
    </location>
</feature>
<dbReference type="GO" id="GO:0005524">
    <property type="term" value="F:ATP binding"/>
    <property type="evidence" value="ECO:0007669"/>
    <property type="project" value="UniProtKB-UniRule"/>
</dbReference>
<dbReference type="PROSITE" id="PS00107">
    <property type="entry name" value="PROTEIN_KINASE_ATP"/>
    <property type="match status" value="1"/>
</dbReference>
<evidence type="ECO:0000256" key="4">
    <source>
        <dbReference type="SAM" id="MobiDB-lite"/>
    </source>
</evidence>
<feature type="compositionally biased region" description="Pro residues" evidence="4">
    <location>
        <begin position="454"/>
        <end position="466"/>
    </location>
</feature>
<feature type="compositionally biased region" description="Low complexity" evidence="4">
    <location>
        <begin position="110"/>
        <end position="124"/>
    </location>
</feature>
<protein>
    <submittedName>
        <fullName evidence="6">Protein kinase</fullName>
    </submittedName>
</protein>
<evidence type="ECO:0000256" key="2">
    <source>
        <dbReference type="ARBA" id="ARBA00022840"/>
    </source>
</evidence>
<dbReference type="InterPro" id="IPR000719">
    <property type="entry name" value="Prot_kinase_dom"/>
</dbReference>
<evidence type="ECO:0000313" key="6">
    <source>
        <dbReference type="EMBL" id="BCU03806.1"/>
    </source>
</evidence>
<feature type="domain" description="Protein kinase" evidence="5">
    <location>
        <begin position="161"/>
        <end position="644"/>
    </location>
</feature>
<proteinExistence type="predicted"/>
<dbReference type="InterPro" id="IPR011009">
    <property type="entry name" value="Kinase-like_dom_sf"/>
</dbReference>
<organism evidence="6 7">
    <name type="scientific">Pandoravirus japonicus</name>
    <dbReference type="NCBI Taxonomy" id="2823154"/>
    <lineage>
        <taxon>Viruses</taxon>
        <taxon>Pandoravirus</taxon>
    </lineage>
</organism>
<dbReference type="GO" id="GO:0004672">
    <property type="term" value="F:protein kinase activity"/>
    <property type="evidence" value="ECO:0007669"/>
    <property type="project" value="InterPro"/>
</dbReference>
<reference evidence="6" key="1">
    <citation type="submission" date="2021-04" db="EMBL/GenBank/DDBJ databases">
        <title>Draft Genome Sequence of Pandoravirus japonicus, Isolated from the Sabaishi River of Niigata, Japan.</title>
        <authorList>
            <person name="Hosokawa N."/>
            <person name="Takahashi H."/>
            <person name="Aoki K."/>
            <person name="Takemura M."/>
        </authorList>
    </citation>
    <scope>NUCLEOTIDE SEQUENCE</scope>
</reference>
<feature type="region of interest" description="Disordered" evidence="4">
    <location>
        <begin position="1"/>
        <end position="146"/>
    </location>
</feature>
<feature type="compositionally biased region" description="Basic and acidic residues" evidence="4">
    <location>
        <begin position="688"/>
        <end position="705"/>
    </location>
</feature>
<dbReference type="Pfam" id="PF00069">
    <property type="entry name" value="Pkinase"/>
    <property type="match status" value="2"/>
</dbReference>
<feature type="region of interest" description="Disordered" evidence="4">
    <location>
        <begin position="283"/>
        <end position="304"/>
    </location>
</feature>
<name>A0A811BRW6_9VIRU</name>
<feature type="region of interest" description="Disordered" evidence="4">
    <location>
        <begin position="653"/>
        <end position="717"/>
    </location>
</feature>
<dbReference type="InterPro" id="IPR017441">
    <property type="entry name" value="Protein_kinase_ATP_BS"/>
</dbReference>
<dbReference type="InterPro" id="IPR008271">
    <property type="entry name" value="Ser/Thr_kinase_AS"/>
</dbReference>
<dbReference type="SUPFAM" id="SSF56112">
    <property type="entry name" value="Protein kinase-like (PK-like)"/>
    <property type="match status" value="1"/>
</dbReference>
<sequence length="932" mass="98902">MEEITSQARATPSDAATRVMTWTPGGWTTRDLGADEASLRRQHHAPRKPVPCLVVDRRCKRMGDPMQQPAAPKRRRTMGPPRPARPERPAPTVPTARHLSTRVSQPKRMALATAPATTTTTTSQPSPPPRPKEASTRATTAKKEKGAPLARILAQVPPRRWKRVRPLGCGTFGCVHEVRHPDTGDRAALKEMGFLPNDYRGSCDGPLASAFRPGVSPHSAHMVFRELAAAAALRGHPSVVAVRDARLVVARAGPCAGGIECALLMDLMHGHLGRVIRTMAGRGRSNAGSLAPSSSSSSSSSSSLSLSLSTSSAPGASLSPSPFPAAPLGPLVCLSSPTASLIDLTGASSAHTAPHTGAACPFELRVRVARLVARDILPALAFMHDRLGLAHRDIKPNNILYTGDAASDTLRFRLSDFGLARFVRRPGPEARRAGTRRRRRQAAAEPGDTNTPSPAAPLKPNHPPTSGPATRPDPSEGPKTGRAEPTVAPFAARFTANVVTHLYKPPEVLLHYGTRRAVEHGLAYGCAVDMWSFGVVLMEVLAGGHLTPSEPEETLVQRVRAVFRLDGPPRPHLVRDLVRAMAARASIGRYGIGSIPRTAAADMAGHDGDQPEPHADLIDLIDGLLCVDPRKRMSAAAALAHPFVAAAVVDGNARSDPARDHDDGDDYNSDRDDDGEVSARDGSFARAMAKDIQGDRDAGRVDADHVSSTPSDNNHWNRDDIHGGLDAPHFLPLCAYRALAAGAARADERPRAGDPAVQGPTLAARRTAVTRACTFADRHDLNVYTVASAVAMFDHYLEVGGTTAPGGSNWSRGDEGVLVAMAGALFVACSLYECRWPTHDQFAALGVVPPSWYAVDQRAPSSAVRTPPFDAVLCAAVSLFDALGHLAPHPDAIVGLVDGSVALAAARGDTSPWRAVSATFSRYPPSLTLARR</sequence>
<feature type="compositionally biased region" description="Basic and acidic residues" evidence="4">
    <location>
        <begin position="130"/>
        <end position="146"/>
    </location>
</feature>
<keyword evidence="2 3" id="KW-0067">ATP-binding</keyword>
<feature type="binding site" evidence="3">
    <location>
        <position position="190"/>
    </location>
    <ligand>
        <name>ATP</name>
        <dbReference type="ChEBI" id="CHEBI:30616"/>
    </ligand>
</feature>
<dbReference type="EMBL" id="LC625835">
    <property type="protein sequence ID" value="BCU03806.1"/>
    <property type="molecule type" value="Genomic_DNA"/>
</dbReference>
<evidence type="ECO:0000259" key="5">
    <source>
        <dbReference type="SMART" id="SM00220"/>
    </source>
</evidence>
<feature type="region of interest" description="Disordered" evidence="4">
    <location>
        <begin position="427"/>
        <end position="484"/>
    </location>
</feature>
<dbReference type="InterPro" id="IPR050117">
    <property type="entry name" value="MAPK"/>
</dbReference>
<keyword evidence="6" id="KW-0808">Transferase</keyword>
<keyword evidence="1 3" id="KW-0547">Nucleotide-binding</keyword>
<dbReference type="PANTHER" id="PTHR24055">
    <property type="entry name" value="MITOGEN-ACTIVATED PROTEIN KINASE"/>
    <property type="match status" value="1"/>
</dbReference>
<feature type="compositionally biased region" description="Low complexity" evidence="4">
    <location>
        <begin position="287"/>
        <end position="304"/>
    </location>
</feature>